<keyword evidence="6 16" id="KW-0812">Transmembrane</keyword>
<keyword evidence="4" id="KW-0150">Chloroplast</keyword>
<dbReference type="EMBL" id="CAJMWW010000075">
    <property type="protein sequence ID" value="CAE6421058.1"/>
    <property type="molecule type" value="Genomic_DNA"/>
</dbReference>
<dbReference type="InterPro" id="IPR006073">
    <property type="entry name" value="GTP-bd"/>
</dbReference>
<keyword evidence="12 16" id="KW-1133">Transmembrane helix</keyword>
<accession>A0A8H2X9R0</accession>
<evidence type="ECO:0000256" key="11">
    <source>
        <dbReference type="ARBA" id="ARBA00022927"/>
    </source>
</evidence>
<evidence type="ECO:0000256" key="10">
    <source>
        <dbReference type="ARBA" id="ARBA00022842"/>
    </source>
</evidence>
<feature type="domain" description="G" evidence="17">
    <location>
        <begin position="404"/>
        <end position="466"/>
    </location>
</feature>
<evidence type="ECO:0000256" key="5">
    <source>
        <dbReference type="ARBA" id="ARBA00022640"/>
    </source>
</evidence>
<evidence type="ECO:0000313" key="18">
    <source>
        <dbReference type="EMBL" id="CAE6421058.1"/>
    </source>
</evidence>
<keyword evidence="3" id="KW-0813">Transport</keyword>
<feature type="transmembrane region" description="Helical" evidence="16">
    <location>
        <begin position="690"/>
        <end position="713"/>
    </location>
</feature>
<evidence type="ECO:0000256" key="3">
    <source>
        <dbReference type="ARBA" id="ARBA00022448"/>
    </source>
</evidence>
<comment type="cofactor">
    <cofactor evidence="1">
        <name>Mg(2+)</name>
        <dbReference type="ChEBI" id="CHEBI:18420"/>
    </cofactor>
</comment>
<feature type="coiled-coil region" evidence="15">
    <location>
        <begin position="622"/>
        <end position="673"/>
    </location>
</feature>
<dbReference type="GO" id="GO:0015031">
    <property type="term" value="P:protein transport"/>
    <property type="evidence" value="ECO:0007669"/>
    <property type="project" value="UniProtKB-KW"/>
</dbReference>
<dbReference type="SUPFAM" id="SSF52540">
    <property type="entry name" value="P-loop containing nucleoside triphosphate hydrolases"/>
    <property type="match status" value="3"/>
</dbReference>
<sequence length="766" mass="82796">MSSQNTDLEPLNILVLGPTGVGKSTIINHLTSQQLPVAHSLRSCTQEVQVASIEHQGRLINYFDTPGFDDSILTSAEQLARISSLSSALYEAAGQAPIIHGIFYVHRITDNKMSGSALRNLRVFENLLGSEAAKNTVFVTNMWGGQPEPDPELVKFEQELITDREYFASVIADGARAGEKYRIYKGANQSQVRDTLMDLFLNSTPVTIQIQHDMADKARPLRVTNAGRIIFEGLTKFIQRMKEILCELDNKLTVLAGGKEERKKWVILEKKDMEKQYEQAQEQKGILDLAIETMKEHPYWSVLVVLAVVGATGAIMLGPGVAVVVAAKFAGKAKLAASGTSTAAAATLSPMVGVHTTTATATATGGDPGRQPLPSFSTILGTEASHSPIAMHIPQGAQPEPLNVLVFGPTGVGKSTIINLLTNHSAQLPVGDSLRSCTEHIAVASVFHKGRLINFFDTPGFDDSKKKPAEHLALIAVCLSELYESAQHKPHIHGVLYVHRITDNRMTGSSITNLRVFRKLIGPHVFKNLVFVTNRWTDPPNPKHIKFEDELVHDDQYFGRAIKAGARGGVDYRILEGSTCTQAQQTLLDLFLEYDPELLQIQRDLLDENKAIGDTEAGQVVFEDLNRFKEDIRREVENLRQELSDLKGDDECKEEIESEEAGLMRRLADAEKQEGLLRSTLAQIRKHPGLIAGFAAGAAGAVGLLGAGFAGVVEVASAASSIGASSVTSGATAASVVQAVNGEAILGAMHAIGSAGIATVMRLAGW</sequence>
<reference evidence="18" key="1">
    <citation type="submission" date="2021-01" db="EMBL/GenBank/DDBJ databases">
        <authorList>
            <person name="Kaushik A."/>
        </authorList>
    </citation>
    <scope>NUCLEOTIDE SEQUENCE</scope>
    <source>
        <strain evidence="18">AG3-T5</strain>
    </source>
</reference>
<keyword evidence="5" id="KW-0934">Plastid</keyword>
<evidence type="ECO:0000256" key="6">
    <source>
        <dbReference type="ARBA" id="ARBA00022692"/>
    </source>
</evidence>
<keyword evidence="10" id="KW-0460">Magnesium</keyword>
<evidence type="ECO:0000256" key="4">
    <source>
        <dbReference type="ARBA" id="ARBA00022528"/>
    </source>
</evidence>
<proteinExistence type="predicted"/>
<evidence type="ECO:0000256" key="13">
    <source>
        <dbReference type="ARBA" id="ARBA00023136"/>
    </source>
</evidence>
<dbReference type="Pfam" id="PF01926">
    <property type="entry name" value="MMR_HSR1"/>
    <property type="match status" value="2"/>
</dbReference>
<protein>
    <recommendedName>
        <fullName evidence="17">G domain-containing protein</fullName>
    </recommendedName>
</protein>
<evidence type="ECO:0000259" key="17">
    <source>
        <dbReference type="Pfam" id="PF01926"/>
    </source>
</evidence>
<evidence type="ECO:0000256" key="7">
    <source>
        <dbReference type="ARBA" id="ARBA00022723"/>
    </source>
</evidence>
<dbReference type="Gene3D" id="3.40.50.300">
    <property type="entry name" value="P-loop containing nucleotide triphosphate hydrolases"/>
    <property type="match status" value="2"/>
</dbReference>
<organism evidence="18 19">
    <name type="scientific">Rhizoctonia solani</name>
    <dbReference type="NCBI Taxonomy" id="456999"/>
    <lineage>
        <taxon>Eukaryota</taxon>
        <taxon>Fungi</taxon>
        <taxon>Dikarya</taxon>
        <taxon>Basidiomycota</taxon>
        <taxon>Agaricomycotina</taxon>
        <taxon>Agaricomycetes</taxon>
        <taxon>Cantharellales</taxon>
        <taxon>Ceratobasidiaceae</taxon>
        <taxon>Rhizoctonia</taxon>
    </lineage>
</organism>
<comment type="subcellular location">
    <subcellularLocation>
        <location evidence="2">Membrane</location>
        <topology evidence="2">Single-pass membrane protein</topology>
    </subcellularLocation>
    <subcellularLocation>
        <location evidence="14">Plastid</location>
        <location evidence="14">Chloroplast outer membrane</location>
    </subcellularLocation>
</comment>
<evidence type="ECO:0000256" key="9">
    <source>
        <dbReference type="ARBA" id="ARBA00022805"/>
    </source>
</evidence>
<dbReference type="PANTHER" id="PTHR10903">
    <property type="entry name" value="GTPASE, IMAP FAMILY MEMBER-RELATED"/>
    <property type="match status" value="1"/>
</dbReference>
<feature type="domain" description="G" evidence="17">
    <location>
        <begin position="13"/>
        <end position="73"/>
    </location>
</feature>
<evidence type="ECO:0000256" key="1">
    <source>
        <dbReference type="ARBA" id="ARBA00001946"/>
    </source>
</evidence>
<evidence type="ECO:0000256" key="16">
    <source>
        <dbReference type="SAM" id="Phobius"/>
    </source>
</evidence>
<dbReference type="PANTHER" id="PTHR10903:SF135">
    <property type="entry name" value="TRANSLOCASE OF CHLOROPLAST 120, CHLOROPLASTIC-RELATED"/>
    <property type="match status" value="1"/>
</dbReference>
<keyword evidence="11" id="KW-0653">Protein transport</keyword>
<dbReference type="GO" id="GO:0046872">
    <property type="term" value="F:metal ion binding"/>
    <property type="evidence" value="ECO:0007669"/>
    <property type="project" value="UniProtKB-KW"/>
</dbReference>
<dbReference type="InterPro" id="IPR045058">
    <property type="entry name" value="GIMA/IAN/Toc"/>
</dbReference>
<evidence type="ECO:0000313" key="19">
    <source>
        <dbReference type="Proteomes" id="UP000663841"/>
    </source>
</evidence>
<dbReference type="AlphaFoldDB" id="A0A8H2X9R0"/>
<dbReference type="GO" id="GO:0016787">
    <property type="term" value="F:hydrolase activity"/>
    <property type="evidence" value="ECO:0007669"/>
    <property type="project" value="UniProtKB-KW"/>
</dbReference>
<evidence type="ECO:0000256" key="8">
    <source>
        <dbReference type="ARBA" id="ARBA00022801"/>
    </source>
</evidence>
<name>A0A8H2X9R0_9AGAM</name>
<comment type="caution">
    <text evidence="18">The sequence shown here is derived from an EMBL/GenBank/DDBJ whole genome shotgun (WGS) entry which is preliminary data.</text>
</comment>
<gene>
    <name evidence="18" type="ORF">RDB_LOCUS44999</name>
</gene>
<keyword evidence="8" id="KW-0378">Hydrolase</keyword>
<keyword evidence="9" id="KW-1002">Plastid outer membrane</keyword>
<evidence type="ECO:0000256" key="2">
    <source>
        <dbReference type="ARBA" id="ARBA00004167"/>
    </source>
</evidence>
<feature type="transmembrane region" description="Helical" evidence="16">
    <location>
        <begin position="299"/>
        <end position="325"/>
    </location>
</feature>
<evidence type="ECO:0000256" key="14">
    <source>
        <dbReference type="ARBA" id="ARBA00024013"/>
    </source>
</evidence>
<evidence type="ECO:0000256" key="12">
    <source>
        <dbReference type="ARBA" id="ARBA00022989"/>
    </source>
</evidence>
<keyword evidence="7" id="KW-0479">Metal-binding</keyword>
<dbReference type="GO" id="GO:0016020">
    <property type="term" value="C:membrane"/>
    <property type="evidence" value="ECO:0007669"/>
    <property type="project" value="UniProtKB-SubCell"/>
</dbReference>
<keyword evidence="13 16" id="KW-0472">Membrane</keyword>
<feature type="coiled-coil region" evidence="15">
    <location>
        <begin position="263"/>
        <end position="290"/>
    </location>
</feature>
<dbReference type="GO" id="GO:0005525">
    <property type="term" value="F:GTP binding"/>
    <property type="evidence" value="ECO:0007669"/>
    <property type="project" value="InterPro"/>
</dbReference>
<evidence type="ECO:0000256" key="15">
    <source>
        <dbReference type="SAM" id="Coils"/>
    </source>
</evidence>
<keyword evidence="15" id="KW-0175">Coiled coil</keyword>
<dbReference type="InterPro" id="IPR027417">
    <property type="entry name" value="P-loop_NTPase"/>
</dbReference>
<dbReference type="Proteomes" id="UP000663841">
    <property type="component" value="Unassembled WGS sequence"/>
</dbReference>